<dbReference type="SUPFAM" id="SSF56112">
    <property type="entry name" value="Protein kinase-like (PK-like)"/>
    <property type="match status" value="1"/>
</dbReference>
<dbReference type="KEGG" id="sesp:BN6_80000"/>
<feature type="domain" description="Aminoglycoside phosphotransferase" evidence="1">
    <location>
        <begin position="52"/>
        <end position="263"/>
    </location>
</feature>
<dbReference type="BioCyc" id="SESP1179773:BN6_RS38710-MONOMER"/>
<keyword evidence="3" id="KW-1185">Reference proteome</keyword>
<dbReference type="EMBL" id="HE804045">
    <property type="protein sequence ID" value="CCH35218.1"/>
    <property type="molecule type" value="Genomic_DNA"/>
</dbReference>
<evidence type="ECO:0000259" key="1">
    <source>
        <dbReference type="Pfam" id="PF01636"/>
    </source>
</evidence>
<reference evidence="2 3" key="1">
    <citation type="journal article" date="2012" name="BMC Genomics">
        <title>Complete genome sequence of Saccharothrix espanaensis DSM 44229T and comparison to the other completely sequenced Pseudonocardiaceae.</title>
        <authorList>
            <person name="Strobel T."/>
            <person name="Al-Dilaimi A."/>
            <person name="Blom J."/>
            <person name="Gessner A."/>
            <person name="Kalinowski J."/>
            <person name="Luzhetska M."/>
            <person name="Puhler A."/>
            <person name="Szczepanowski R."/>
            <person name="Bechthold A."/>
            <person name="Ruckert C."/>
        </authorList>
    </citation>
    <scope>NUCLEOTIDE SEQUENCE [LARGE SCALE GENOMIC DNA]</scope>
    <source>
        <strain evidence="3">ATCC 51144 / DSM 44229 / JCM 9112 / NBRC 15066 / NRRL 15764</strain>
    </source>
</reference>
<accession>K0KFC6</accession>
<keyword evidence="2" id="KW-0808">Transferase</keyword>
<dbReference type="InterPro" id="IPR011009">
    <property type="entry name" value="Kinase-like_dom_sf"/>
</dbReference>
<dbReference type="eggNOG" id="COG2334">
    <property type="taxonomic scope" value="Bacteria"/>
</dbReference>
<dbReference type="OrthoDB" id="3723194at2"/>
<dbReference type="STRING" id="1179773.BN6_80000"/>
<dbReference type="HOGENOM" id="CLU_056518_0_0_11"/>
<sequence>MREMIDNDDQDERSGALAAGFDEQAARAALVRACAAANLEVADPQLLRLGENAIFRLNGTGTVVRIARNDTHWDDAVKEVNVAKWLGRNDFPSARTTDVPQPLLVDGGYPVTFWAFIDGRNGQPGDVGTLGALLRRLHALPRPGSFELPQQDLLARVEPRIESSPIDAGDKDFLLELCDRLGSEIGGLNYELPVGPVHGDAHVQNLMFTGSAPTLIDFEAFSWGHPEWDLGVTATEYMTAGWWTADQYREFVDAYGFDVTSWDGFGVVRATHELKMTTWLMQNVQTSPKIAEEYALRIATLRDRENIGGWNTF</sequence>
<dbReference type="PATRIC" id="fig|1179773.3.peg.8075"/>
<dbReference type="InterPro" id="IPR002575">
    <property type="entry name" value="Aminoglycoside_PTrfase"/>
</dbReference>
<dbReference type="Gene3D" id="3.90.1200.10">
    <property type="match status" value="1"/>
</dbReference>
<organism evidence="2 3">
    <name type="scientific">Saccharothrix espanaensis (strain ATCC 51144 / DSM 44229 / JCM 9112 / NBRC 15066 / NRRL 15764)</name>
    <dbReference type="NCBI Taxonomy" id="1179773"/>
    <lineage>
        <taxon>Bacteria</taxon>
        <taxon>Bacillati</taxon>
        <taxon>Actinomycetota</taxon>
        <taxon>Actinomycetes</taxon>
        <taxon>Pseudonocardiales</taxon>
        <taxon>Pseudonocardiaceae</taxon>
        <taxon>Saccharothrix</taxon>
    </lineage>
</organism>
<dbReference type="GO" id="GO:0016740">
    <property type="term" value="F:transferase activity"/>
    <property type="evidence" value="ECO:0007669"/>
    <property type="project" value="UniProtKB-KW"/>
</dbReference>
<gene>
    <name evidence="2" type="ordered locus">BN6_80000</name>
</gene>
<evidence type="ECO:0000313" key="3">
    <source>
        <dbReference type="Proteomes" id="UP000006281"/>
    </source>
</evidence>
<dbReference type="Pfam" id="PF01636">
    <property type="entry name" value="APH"/>
    <property type="match status" value="1"/>
</dbReference>
<proteinExistence type="predicted"/>
<evidence type="ECO:0000313" key="2">
    <source>
        <dbReference type="EMBL" id="CCH35218.1"/>
    </source>
</evidence>
<protein>
    <submittedName>
        <fullName evidence="2">Aminoglycoside phosphotransferase</fullName>
    </submittedName>
</protein>
<dbReference type="Proteomes" id="UP000006281">
    <property type="component" value="Chromosome"/>
</dbReference>
<name>K0KFC6_SACES</name>
<dbReference type="AlphaFoldDB" id="K0KFC6"/>